<dbReference type="PANTHER" id="PTHR47829">
    <property type="entry name" value="HYDROLASE, PUTATIVE (AFU_ORTHOLOGUE AFUA_1G12880)-RELATED"/>
    <property type="match status" value="1"/>
</dbReference>
<accession>A0ABW3Y8C6</accession>
<dbReference type="NCBIfam" id="TIGR01509">
    <property type="entry name" value="HAD-SF-IA-v3"/>
    <property type="match status" value="1"/>
</dbReference>
<dbReference type="CDD" id="cd02603">
    <property type="entry name" value="HAD_sEH-N_like"/>
    <property type="match status" value="1"/>
</dbReference>
<dbReference type="Gene3D" id="3.40.50.1000">
    <property type="entry name" value="HAD superfamily/HAD-like"/>
    <property type="match status" value="1"/>
</dbReference>
<dbReference type="GO" id="GO:0016787">
    <property type="term" value="F:hydrolase activity"/>
    <property type="evidence" value="ECO:0007669"/>
    <property type="project" value="UniProtKB-KW"/>
</dbReference>
<keyword evidence="1" id="KW-0378">Hydrolase</keyword>
<dbReference type="PRINTS" id="PR00413">
    <property type="entry name" value="HADHALOGNASE"/>
</dbReference>
<dbReference type="Gene3D" id="1.10.150.240">
    <property type="entry name" value="Putative phosphatase, domain 2"/>
    <property type="match status" value="1"/>
</dbReference>
<dbReference type="InterPro" id="IPR023214">
    <property type="entry name" value="HAD_sf"/>
</dbReference>
<organism evidence="1 2">
    <name type="scientific">Micromonospora sonneratiae</name>
    <dbReference type="NCBI Taxonomy" id="1184706"/>
    <lineage>
        <taxon>Bacteria</taxon>
        <taxon>Bacillati</taxon>
        <taxon>Actinomycetota</taxon>
        <taxon>Actinomycetes</taxon>
        <taxon>Micromonosporales</taxon>
        <taxon>Micromonosporaceae</taxon>
        <taxon>Micromonospora</taxon>
    </lineage>
</organism>
<dbReference type="InterPro" id="IPR023198">
    <property type="entry name" value="PGP-like_dom2"/>
</dbReference>
<name>A0ABW3Y8C6_9ACTN</name>
<proteinExistence type="predicted"/>
<dbReference type="InterPro" id="IPR006439">
    <property type="entry name" value="HAD-SF_hydro_IA"/>
</dbReference>
<protein>
    <submittedName>
        <fullName evidence="1">HAD family hydrolase</fullName>
    </submittedName>
</protein>
<reference evidence="2" key="1">
    <citation type="journal article" date="2019" name="Int. J. Syst. Evol. Microbiol.">
        <title>The Global Catalogue of Microorganisms (GCM) 10K type strain sequencing project: providing services to taxonomists for standard genome sequencing and annotation.</title>
        <authorList>
            <consortium name="The Broad Institute Genomics Platform"/>
            <consortium name="The Broad Institute Genome Sequencing Center for Infectious Disease"/>
            <person name="Wu L."/>
            <person name="Ma J."/>
        </authorList>
    </citation>
    <scope>NUCLEOTIDE SEQUENCE [LARGE SCALE GENOMIC DNA]</scope>
    <source>
        <strain evidence="2">JCM 31037</strain>
    </source>
</reference>
<dbReference type="SUPFAM" id="SSF56784">
    <property type="entry name" value="HAD-like"/>
    <property type="match status" value="1"/>
</dbReference>
<dbReference type="SFLD" id="SFLDG01129">
    <property type="entry name" value="C1.5:_HAD__Beta-PGM__Phosphata"/>
    <property type="match status" value="1"/>
</dbReference>
<evidence type="ECO:0000313" key="1">
    <source>
        <dbReference type="EMBL" id="MFD1320479.1"/>
    </source>
</evidence>
<dbReference type="PANTHER" id="PTHR47829:SF1">
    <property type="entry name" value="HAD FAMILY PHOSPHATASE"/>
    <property type="match status" value="1"/>
</dbReference>
<comment type="caution">
    <text evidence="1">The sequence shown here is derived from an EMBL/GenBank/DDBJ whole genome shotgun (WGS) entry which is preliminary data.</text>
</comment>
<dbReference type="EMBL" id="JBHTMP010000005">
    <property type="protein sequence ID" value="MFD1320479.1"/>
    <property type="molecule type" value="Genomic_DNA"/>
</dbReference>
<dbReference type="RefSeq" id="WP_377567504.1">
    <property type="nucleotide sequence ID" value="NZ_JBHTMP010000005.1"/>
</dbReference>
<sequence length="212" mass="23383">MPGTPTALILDFGGVLTSDLWESIRACARREGLADNALLDLIRHDDEVHQLYIGMERGEVSQNDFEKGLANAARISPDGLLARMCASLRPDDLMLNAVADLRSRGVRIGVLSNSWGTGYFNPYKGYDLDKRADALIFSDQVGLRKPEPEIFLLILDLLGISGHESVFVDDIAANLIPAQELGMSVMHHVDSRETIAELQRQFMPPAVLQNLI</sequence>
<evidence type="ECO:0000313" key="2">
    <source>
        <dbReference type="Proteomes" id="UP001597260"/>
    </source>
</evidence>
<keyword evidence="2" id="KW-1185">Reference proteome</keyword>
<dbReference type="Pfam" id="PF00702">
    <property type="entry name" value="Hydrolase"/>
    <property type="match status" value="1"/>
</dbReference>
<dbReference type="InterPro" id="IPR036412">
    <property type="entry name" value="HAD-like_sf"/>
</dbReference>
<dbReference type="InterPro" id="IPR052898">
    <property type="entry name" value="ACAD10-like"/>
</dbReference>
<dbReference type="SFLD" id="SFLDS00003">
    <property type="entry name" value="Haloacid_Dehalogenase"/>
    <property type="match status" value="1"/>
</dbReference>
<dbReference type="Proteomes" id="UP001597260">
    <property type="component" value="Unassembled WGS sequence"/>
</dbReference>
<gene>
    <name evidence="1" type="ORF">ACFQ4H_05165</name>
</gene>